<dbReference type="Proteomes" id="UP000637757">
    <property type="component" value="Unassembled WGS sequence"/>
</dbReference>
<gene>
    <name evidence="2" type="ORF">IC227_05185</name>
</gene>
<name>A0A931AVY9_9ENTE</name>
<feature type="region of interest" description="Disordered" evidence="1">
    <location>
        <begin position="52"/>
        <end position="79"/>
    </location>
</feature>
<protein>
    <submittedName>
        <fullName evidence="2">Uncharacterized protein</fullName>
    </submittedName>
</protein>
<accession>A0A931AVY9</accession>
<evidence type="ECO:0000313" key="2">
    <source>
        <dbReference type="EMBL" id="MBF8807850.1"/>
    </source>
</evidence>
<evidence type="ECO:0000313" key="3">
    <source>
        <dbReference type="Proteomes" id="UP000637757"/>
    </source>
</evidence>
<evidence type="ECO:0000256" key="1">
    <source>
        <dbReference type="SAM" id="MobiDB-lite"/>
    </source>
</evidence>
<proteinExistence type="predicted"/>
<comment type="caution">
    <text evidence="2">The sequence shown here is derived from an EMBL/GenBank/DDBJ whole genome shotgun (WGS) entry which is preliminary data.</text>
</comment>
<dbReference type="EMBL" id="JADAKE010000014">
    <property type="protein sequence ID" value="MBF8807850.1"/>
    <property type="molecule type" value="Genomic_DNA"/>
</dbReference>
<organism evidence="2 3">
    <name type="scientific">Enterococcus lacertideformus</name>
    <dbReference type="NCBI Taxonomy" id="2771493"/>
    <lineage>
        <taxon>Bacteria</taxon>
        <taxon>Bacillati</taxon>
        <taxon>Bacillota</taxon>
        <taxon>Bacilli</taxon>
        <taxon>Lactobacillales</taxon>
        <taxon>Enterococcaceae</taxon>
        <taxon>Enterococcus</taxon>
    </lineage>
</organism>
<reference evidence="2" key="1">
    <citation type="submission" date="2020-09" db="EMBL/GenBank/DDBJ databases">
        <title>Genomic insights into the novelty and pathogenicity of a unique biofilm-forming Enterococcus sp. bacteria (Enterococcus lacertideformus) identified in reptiles.</title>
        <authorList>
            <person name="Agius J.E."/>
            <person name="Phalen D.N."/>
            <person name="Rose K."/>
            <person name="Eden J.-S."/>
        </authorList>
    </citation>
    <scope>NUCLEOTIDE SEQUENCE</scope>
    <source>
        <strain evidence="2">PHRS 0518</strain>
    </source>
</reference>
<sequence>MRLDKMITAFLQTSDLFNGSTFLGNQSQDQSQYQETRLGNRLDLENSGVVIPLHNETQPRKKRHEKHRNERSPILKSLR</sequence>
<keyword evidence="3" id="KW-1185">Reference proteome</keyword>
<dbReference type="AlphaFoldDB" id="A0A931AVY9"/>